<evidence type="ECO:0000259" key="1">
    <source>
        <dbReference type="Pfam" id="PF01471"/>
    </source>
</evidence>
<dbReference type="STRING" id="1229727.Ga0080559_TMP1358"/>
<organism evidence="3 4">
    <name type="scientific">Salipiger profundus</name>
    <dbReference type="NCBI Taxonomy" id="1229727"/>
    <lineage>
        <taxon>Bacteria</taxon>
        <taxon>Pseudomonadati</taxon>
        <taxon>Pseudomonadota</taxon>
        <taxon>Alphaproteobacteria</taxon>
        <taxon>Rhodobacterales</taxon>
        <taxon>Roseobacteraceae</taxon>
        <taxon>Salipiger</taxon>
    </lineage>
</organism>
<dbReference type="InterPro" id="IPR031304">
    <property type="entry name" value="SLT_2"/>
</dbReference>
<sequence length="419" mass="44546">MHLTRRAMMTGMAGGAAAMLLSGCGGRGAVSTPTGGLPPDLRPQPNAGYDAWVASFRGRALSGGISAQTLDSAFRSAGFLPGVVERDRSQTEFTRTLEDYFAITASEQKVSDGRAKLRQHMALLREIEARYGVPPHVVAAVWGMESNYGTRRGEIPVISAVSTLAYDGRRGSFFEKQLMAALRILERGDTTPSRLTGSWAGAMGHTQFIPTTYQAHAVDFRGDGRRDIWSEDPTDGLASTANYLAESGWRQGEPWGLEVRLPQGFSSGLTGRGTRRGASDWAALGVRAASGGSLPSAGAGSILAPEGTGGPAFLVFRNFNVILRYNNAEKYGLAVGHLSDRLAGAGPLRGDFPPDAYGFTIDERKELQTRLTGAGFDAGKPDGVFGSKTEDAIRGYQARAGMAVTGEPSRALLVQLRRG</sequence>
<dbReference type="InterPro" id="IPR006311">
    <property type="entry name" value="TAT_signal"/>
</dbReference>
<dbReference type="PANTHER" id="PTHR30163">
    <property type="entry name" value="MEMBRANE-BOUND LYTIC MUREIN TRANSGLYCOSYLASE B"/>
    <property type="match status" value="1"/>
</dbReference>
<dbReference type="RefSeq" id="WP_076622607.1">
    <property type="nucleotide sequence ID" value="NZ_BMEW01000003.1"/>
</dbReference>
<dbReference type="NCBIfam" id="TIGR02283">
    <property type="entry name" value="MltB_2"/>
    <property type="match status" value="1"/>
</dbReference>
<feature type="domain" description="Transglycosylase SLT" evidence="2">
    <location>
        <begin position="50"/>
        <end position="340"/>
    </location>
</feature>
<dbReference type="SUPFAM" id="SSF53955">
    <property type="entry name" value="Lysozyme-like"/>
    <property type="match status" value="1"/>
</dbReference>
<protein>
    <submittedName>
        <fullName evidence="3">Lytic murein transglycosylase</fullName>
    </submittedName>
</protein>
<name>A0A1U7D1W6_9RHOB</name>
<dbReference type="PANTHER" id="PTHR30163:SF8">
    <property type="entry name" value="LYTIC MUREIN TRANSGLYCOSYLASE"/>
    <property type="match status" value="1"/>
</dbReference>
<dbReference type="Proteomes" id="UP000186559">
    <property type="component" value="Chromosome"/>
</dbReference>
<proteinExistence type="predicted"/>
<dbReference type="PROSITE" id="PS51318">
    <property type="entry name" value="TAT"/>
    <property type="match status" value="1"/>
</dbReference>
<dbReference type="GO" id="GO:0008933">
    <property type="term" value="F:peptidoglycan lytic transglycosylase activity"/>
    <property type="evidence" value="ECO:0007669"/>
    <property type="project" value="TreeGrafter"/>
</dbReference>
<dbReference type="SUPFAM" id="SSF47090">
    <property type="entry name" value="PGBD-like"/>
    <property type="match status" value="1"/>
</dbReference>
<dbReference type="Gene3D" id="1.10.8.350">
    <property type="entry name" value="Bacterial muramidase"/>
    <property type="match status" value="1"/>
</dbReference>
<keyword evidence="4" id="KW-1185">Reference proteome</keyword>
<accession>A0A1U7D1W6</accession>
<dbReference type="EMBL" id="CP014796">
    <property type="protein sequence ID" value="APX22154.1"/>
    <property type="molecule type" value="Genomic_DNA"/>
</dbReference>
<dbReference type="Gene3D" id="1.10.101.10">
    <property type="entry name" value="PGBD-like superfamily/PGBD"/>
    <property type="match status" value="1"/>
</dbReference>
<dbReference type="AlphaFoldDB" id="A0A1U7D1W6"/>
<feature type="domain" description="Peptidoglycan binding-like" evidence="1">
    <location>
        <begin position="362"/>
        <end position="415"/>
    </location>
</feature>
<evidence type="ECO:0000259" key="2">
    <source>
        <dbReference type="Pfam" id="PF13406"/>
    </source>
</evidence>
<dbReference type="KEGG" id="tpro:Ga0080559_TMP1358"/>
<dbReference type="PROSITE" id="PS51257">
    <property type="entry name" value="PROKAR_LIPOPROTEIN"/>
    <property type="match status" value="1"/>
</dbReference>
<reference evidence="3 4" key="1">
    <citation type="submission" date="2016-03" db="EMBL/GenBank/DDBJ databases">
        <title>Deep-sea bacteria in the southern Pacific.</title>
        <authorList>
            <person name="Tang K."/>
        </authorList>
    </citation>
    <scope>NUCLEOTIDE SEQUENCE [LARGE SCALE GENOMIC DNA]</scope>
    <source>
        <strain evidence="3 4">JLT2016</strain>
    </source>
</reference>
<dbReference type="GO" id="GO:0009253">
    <property type="term" value="P:peptidoglycan catabolic process"/>
    <property type="evidence" value="ECO:0007669"/>
    <property type="project" value="TreeGrafter"/>
</dbReference>
<dbReference type="Pfam" id="PF01471">
    <property type="entry name" value="PG_binding_1"/>
    <property type="match status" value="1"/>
</dbReference>
<dbReference type="Gene3D" id="1.10.530.10">
    <property type="match status" value="1"/>
</dbReference>
<dbReference type="InterPro" id="IPR043426">
    <property type="entry name" value="MltB-like"/>
</dbReference>
<dbReference type="InterPro" id="IPR002477">
    <property type="entry name" value="Peptidoglycan-bd-like"/>
</dbReference>
<evidence type="ECO:0000313" key="3">
    <source>
        <dbReference type="EMBL" id="APX22154.1"/>
    </source>
</evidence>
<dbReference type="FunFam" id="1.10.8.350:FF:000001">
    <property type="entry name" value="Lytic murein transglycosylase B"/>
    <property type="match status" value="1"/>
</dbReference>
<evidence type="ECO:0000313" key="4">
    <source>
        <dbReference type="Proteomes" id="UP000186559"/>
    </source>
</evidence>
<dbReference type="CDD" id="cd13399">
    <property type="entry name" value="Slt35-like"/>
    <property type="match status" value="1"/>
</dbReference>
<dbReference type="Pfam" id="PF13406">
    <property type="entry name" value="SLT_2"/>
    <property type="match status" value="1"/>
</dbReference>
<dbReference type="InterPro" id="IPR023346">
    <property type="entry name" value="Lysozyme-like_dom_sf"/>
</dbReference>
<dbReference type="InterPro" id="IPR036365">
    <property type="entry name" value="PGBD-like_sf"/>
</dbReference>
<dbReference type="OrthoDB" id="9808544at2"/>
<dbReference type="InterPro" id="IPR011970">
    <property type="entry name" value="MltB_2"/>
</dbReference>
<gene>
    <name evidence="3" type="ORF">Ga0080559_TMP1358</name>
</gene>
<dbReference type="InterPro" id="IPR036366">
    <property type="entry name" value="PGBDSf"/>
</dbReference>